<gene>
    <name evidence="1" type="ORF">S7711_10216</name>
</gene>
<name>A0A084AQ78_STACB</name>
<evidence type="ECO:0000313" key="1">
    <source>
        <dbReference type="EMBL" id="KEY67457.1"/>
    </source>
</evidence>
<dbReference type="SUPFAM" id="SSF56281">
    <property type="entry name" value="Metallo-hydrolase/oxidoreductase"/>
    <property type="match status" value="1"/>
</dbReference>
<dbReference type="Proteomes" id="UP000028045">
    <property type="component" value="Unassembled WGS sequence"/>
</dbReference>
<accession>A0A084AQ78</accession>
<dbReference type="Gene3D" id="3.60.15.10">
    <property type="entry name" value="Ribonuclease Z/Hydroxyacylglutathione hydrolase-like"/>
    <property type="match status" value="1"/>
</dbReference>
<reference evidence="1 2" key="1">
    <citation type="journal article" date="2014" name="BMC Genomics">
        <title>Comparative genome sequencing reveals chemotype-specific gene clusters in the toxigenic black mold Stachybotrys.</title>
        <authorList>
            <person name="Semeiks J."/>
            <person name="Borek D."/>
            <person name="Otwinowski Z."/>
            <person name="Grishin N.V."/>
        </authorList>
    </citation>
    <scope>NUCLEOTIDE SEQUENCE [LARGE SCALE GENOMIC DNA]</scope>
    <source>
        <strain evidence="2">CBS 109288 / IBT 7711</strain>
    </source>
</reference>
<dbReference type="AlphaFoldDB" id="A0A084AQ78"/>
<sequence>MIIGGSQSVSFSFYGEEFFQRIDRNYVASDYFAFIRPDVAQREASLVVRSGEDDGFACLVKGNYNIFRPAEAVGGYLDSAMTEYLLLQAQKLSPKLLLEVEAHCPIATTVHFWDTEYPAVHDDQTNITVAFDPETHLPFLVRSFEEHPIFGRTPKDLHFSNYTEVEGILFPRHQKIWYNGDSIVEETEFTSIFTNSTFDEGYFDGLDASDTTTIQAAPEKVPGYSHALLGEFWSHMLWGGQYMGTIGGAVVSLPAADLPGAYHITFSDGPGLAQLVLEFEDFVLVFEAPHHQTDLVIQWVDENIGKPITYLWISHHHHDHNFDVDRFVAIGASVIVPEMAVSYWSQIPGINLVTFTEDEPYIVSDSNMQARFIWRPYTPHSADFTYAIVTSACPSVDTSILAYTADSFSTGFDTDKSVASQWLLQALDDGLSRNAM</sequence>
<organism evidence="1 2">
    <name type="scientific">Stachybotrys chartarum (strain CBS 109288 / IBT 7711)</name>
    <name type="common">Toxic black mold</name>
    <name type="synonym">Stilbospora chartarum</name>
    <dbReference type="NCBI Taxonomy" id="1280523"/>
    <lineage>
        <taxon>Eukaryota</taxon>
        <taxon>Fungi</taxon>
        <taxon>Dikarya</taxon>
        <taxon>Ascomycota</taxon>
        <taxon>Pezizomycotina</taxon>
        <taxon>Sordariomycetes</taxon>
        <taxon>Hypocreomycetidae</taxon>
        <taxon>Hypocreales</taxon>
        <taxon>Stachybotryaceae</taxon>
        <taxon>Stachybotrys</taxon>
    </lineage>
</organism>
<dbReference type="InterPro" id="IPR036866">
    <property type="entry name" value="RibonucZ/Hydroxyglut_hydro"/>
</dbReference>
<dbReference type="HOGENOM" id="CLU_025636_0_0_1"/>
<keyword evidence="2" id="KW-1185">Reference proteome</keyword>
<dbReference type="EMBL" id="KL648615">
    <property type="protein sequence ID" value="KEY67457.1"/>
    <property type="molecule type" value="Genomic_DNA"/>
</dbReference>
<protein>
    <recommendedName>
        <fullName evidence="3">Metallo-beta-lactamase domain-containing protein</fullName>
    </recommendedName>
</protein>
<evidence type="ECO:0000313" key="2">
    <source>
        <dbReference type="Proteomes" id="UP000028045"/>
    </source>
</evidence>
<proteinExistence type="predicted"/>
<dbReference type="OrthoDB" id="3481168at2759"/>
<evidence type="ECO:0008006" key="3">
    <source>
        <dbReference type="Google" id="ProtNLM"/>
    </source>
</evidence>